<dbReference type="Pfam" id="PF05860">
    <property type="entry name" value="TPS"/>
    <property type="match status" value="1"/>
</dbReference>
<evidence type="ECO:0000259" key="5">
    <source>
        <dbReference type="SMART" id="SM00912"/>
    </source>
</evidence>
<dbReference type="Proteomes" id="UP001336250">
    <property type="component" value="Unassembled WGS sequence"/>
</dbReference>
<dbReference type="InterPro" id="IPR050909">
    <property type="entry name" value="Bact_Autotransporter_VF"/>
</dbReference>
<evidence type="ECO:0000313" key="6">
    <source>
        <dbReference type="EMBL" id="MEF7613769.1"/>
    </source>
</evidence>
<comment type="caution">
    <text evidence="6">The sequence shown here is derived from an EMBL/GenBank/DDBJ whole genome shotgun (WGS) entry which is preliminary data.</text>
</comment>
<reference evidence="6 7" key="1">
    <citation type="submission" date="2024-02" db="EMBL/GenBank/DDBJ databases">
        <title>Genome sequence of Aquincola sp. MAHUQ-54.</title>
        <authorList>
            <person name="Huq M.A."/>
        </authorList>
    </citation>
    <scope>NUCLEOTIDE SEQUENCE [LARGE SCALE GENOMIC DNA]</scope>
    <source>
        <strain evidence="6 7">MAHUQ-54</strain>
    </source>
</reference>
<keyword evidence="7" id="KW-1185">Reference proteome</keyword>
<evidence type="ECO:0000313" key="7">
    <source>
        <dbReference type="Proteomes" id="UP001336250"/>
    </source>
</evidence>
<evidence type="ECO:0000256" key="3">
    <source>
        <dbReference type="ARBA" id="ARBA00022729"/>
    </source>
</evidence>
<accession>A0AAW9QDH7</accession>
<dbReference type="Gene3D" id="2.160.20.20">
    <property type="match status" value="1"/>
</dbReference>
<feature type="compositionally biased region" description="Pro residues" evidence="4">
    <location>
        <begin position="4436"/>
        <end position="4446"/>
    </location>
</feature>
<dbReference type="PANTHER" id="PTHR12338">
    <property type="entry name" value="AUTOTRANSPORTER"/>
    <property type="match status" value="1"/>
</dbReference>
<dbReference type="RefSeq" id="WP_332288706.1">
    <property type="nucleotide sequence ID" value="NZ_JAZIBG010000019.1"/>
</dbReference>
<feature type="region of interest" description="Disordered" evidence="4">
    <location>
        <begin position="4419"/>
        <end position="4446"/>
    </location>
</feature>
<dbReference type="InterPro" id="IPR011050">
    <property type="entry name" value="Pectin_lyase_fold/virulence"/>
</dbReference>
<sequence>MNLFATTPSRKALRLRAAERRRQLRARRWGGPGFSLSGVVAVIAALLAGQGTALANPTGGQVVAGSATLNQKGPDTLDIHQSTHKAIINWQSFSVGAGQKVNFLQPGRGSVTLNRVLGNDPSAIFGQISAPGTVMLVNPNGVVFGPGSRVDVGGLVASTANLRDEDFLAGRYAFTQASPRADAAIVNQGTISIRDSGLAALVAPRVRNAGVIEARLGQVALGAAQTFTLDFHGDGLLSFDAGSAVQGALLEHSGRIQADGGSVLLTARAVKGVVDNVINTSGIVSAQSVGTQAGRIVLSGGEAGGVAVGGALDAAGRAAGEQGGRIVVNGQDVHLAAGAQLDASGAAGGGEVAVGSAGVASGYADKARSVTMEAGAAIRADALDDGRGGHATLWSDQSTTFAGDISVRGGARGGDGGFVEVSSHQNIGLSGQVDARADKGKTGDFLIDPATIRITDSSSSSNTTVSNNNTVTRGWLEGQSGSANLTLEATGQITIDAMAGQLINLATTAGHQFTLRSTQSDGIRFADAATEIRTAGGSIRLEAIGIDSTLANVGKLSTQGGGVTLLATRDVQLAGAVNAGAGTVSAQSLVGSVVNQAGSSPLVTGGQVEFRAAAGHVGAAGGALQSATTRLVVESGGNIVVGNAGTLTSLSLATTHSAGGAPFSYLLSSTGLTFEATDAITTGGATQLGRVQQAGALDFSFSADRSVALGALDVGGGAMSLTSTGGDLLAAAGGSLKAGTLALTAQGSTLTNGAIGSGASPLQTDVARLSATAGSGGVAVANASALVVDKLNATGASSVTAAGDLTAGRIATGNAALALTSQAGQVLDDGDATTRADAGAGTLTVQAATGIGSPGAAFDFNAGTLTAQTAQGDIAASARGSVNADVRTGDGAITLASAGALAATRAATGTSRVGNDITLSAQDNLSAGEVDAGTLGNVSLSSTAGSVQGASGTGRIVADQLTLSAATGIGNGTALRTAVRTVSASTAAGALQIAQNGDLVATSLLAGASQSVAVDVVGGQLQVGSVGASSGSLSSASLTAQGAIVDDGQAGTRVAANSVTLRAGASIGAPAAAIGTAATSLTLAAVGDVYVGNSRMLTALDITHAHTTPGASNQISLSSPYLDFSITDDGSRYTLSRLVGANLNTLRFSGDQGIVAGTIKAAGSVTLQAGAGDILDDGQSQTRITGSSVTLSAAAGKLGTASAALGVATSNLSATTQGDLYAHSITDLAQLTIDSRHADAASTSILQITAPSLKAVLTDTAGGLVVGSFTDVTSLNLNLKSDRDITLGAVDLTSSGTARFESTTGAITDDGLKSTAVLANSVTLAAVGALGAGGGAHLDVATSTLNASGSRIDINLQRPYGSSNTTHVTALGTVSSTGDVTIAADRGDLRVGNLNAGGNVALTVRDGAMPVSMSGAVNATGTVALNATGDIGTAGATLTVTGSEVTAASSNGSVRFNTNGSTRVADVHTAGGDITIASSGQLAVGTLNAGSGTLTLSSGVSSGSIVGITPGGATLTGQKLVLSSATGAVGSLDAPLAINAPDVAVTARGQIGLANALAFTRLAIDRTSVAGNDFGTLVTGANLAAFSMTESSAGYRLDALTATSPLAFSYSGVRGIGIGHVDNAGGSVSLTSTGGSLTADAGGAANIRATSVSLAAGSSQSIGTATDAVRVDGAASLSLSAGRDIHADSATALQALAIHNTNTSGTAGQFGITAAGQTVALADDGTDVTLSVGGANTLQSFGYSGTASRNLVVGAVAASGDVTLSVAGSGAQGSLRSDGGSGRITAGSVTLTASGTDSSATAGQIGASGTALRTTASQLAIEAKGDVRVDNGGQALDSLTLALSHKAADAAPSTYSLTGLGGGSFSLTDGSTQSLGFISNGADFRLTTDRALATSTINVGAAGSVALETQGSGAYLGGSSYQAASINRLSGSITAGSVSLSAKGYNAHVGNSATLSTATQSLTVATGGNVSISNSSTLSSLGLDLTHNISGTNTNSYSLSSNGGFTFSVTDSTGTSGLSLNSVSQSGLAFSLKADRTITAASVNMGPGSVKLESHTIRSNGGTSIIADELTLAGGSVYGSDGTVALGTTVNKLNTQLTQSLKLSNTGALALGSNAVGSSADITAAGNITQAGGRFVAPSLSLRSSNGSLGAPGAELLTQSRQLTLSAGGSIRADNSVDLFSLTVDARAPNATPTTLAITAAGLDWSVTDTGTAYRLDRVVDASGLDFSFTGNRAIELGALDVQPGRNLTVSAAGSAGLDITRGAAGDALLRAGKVNLLATGSIGTNAMHMLTEAASLALTTGANAYVDNTLDLSALSLTSTQTAGAGTYQVGATGLVFDVVDNGTTTTVNQVADGTGLNFTLDTQHAQEIRVIDTTAAGTVTLRGANGMAGSTDVGHPGRITAAAVTMHTTGGAANLGNDTVITAPQLTLTLAGSADLVSDVLLESISLETTGSSARTIGIAAAGGLAFSGVDNGSTTTLSLAEGQHNGLALNVTSSRGLVLGDIDTGIAGQVSLHARSGSIVDDGDGATRIDAATLSLSTQSGGIGSGGLAIDAQAGRVTASAQGGALGLALRDTAAISSLSATGGIAVSNLGGDIAMGSVDAKGQAFSFDNQGGSLLSGSISNATSVTLSAQGSIGSDSTLQIYPQSSGTVTLTASAAAANGARGSIDISAGYALNAASVTAAGDVKLSSGSQSNLTFGTITTAGKVTLSSAAGIYGNSVGNLITGSSVSLLTAYTSAAGGSIGTSGTRVRVNTSDLTLQSRNDLYITGLADLDSLSIARGQYATYTSNGTLSVNASNLTMSATDNGTTTLTNLVDSTGLKFSYVTNGDVAVGNVNVGSSGTVALTASGGSGSRSIAATSGSSLITADSVTLATSGSAGAIGSAGTALGLATAHVTASTGSGGLYLKQAGSAELSNLSTTGALSFTASSGDITLGSLSYGSNSALTLTATNGRILAGGSGGVITGNGAVTLTAGQGIGTELAPILFGTRSKAAGAQAVTASVTGTGDVHVVGTGDFTGGLDVSTHDGAINVRTAGALSLLGAHSDADALGREITVVAGGNLTVGEVTAGTTAGRVSLTSTGGSINWEAGSHQLTAFAVDLYGATGVGTSGNRMGAEAQRLSVGSAGSIYLQTVDGTALTRAYSTTGTIDIAGSGDLLLGSLSTSGGNIQVATTGAGSDIIAGQIDAQGGRVTLNAGGQLLDDGDVRTRVNGGDLRLTAGQGIGAAGAALQTRAAAITAEVTGAGALVLANDLAGPVTLASLKTANGAIDVHTAGDTTVTSAVSTTSHADNDIGITSGGALVVGQVDAKALGGVSLSAQGAITAASNSALVRGASASLVSTTGIGAEVNGSVQALRTDVAAFDRLAATAAGSLVAIDNVGTGTLVLGSNTVDVGAGSSLSLSTAGALDASAGIAPVLEHLSLAAAGTLTVPAGGLSATQTLSLSGGDVVAAGATPRALTLQAGAITLRSGAAGGDLRLDTTTTSLDAALTGAGALMVDNTGTLASATLATANGDIEAGSSAGLTATSVTAGGTNRTVTLAAAGGDLTAGAIDAGATGRIVLQAAGSLLTADGGTLNAAALDLTSATAIGSAASAFQVTAGRVAAQVTGAGDIHLASAGALTLDRIATHNGSITAEAAGDLTGAAAISAGHGGSVTLASQRGGVTLQHALATSGDLAVTGTQIAVGDVTTGGAQRFTGTTTLTGNLAGTAIVVDGDLILAGADRLLDTRSGSGGVQVNGTLDGGGHAATLRAGSGDVALAGAAGQLAGLTIEGRQITLADVGTSGAQYYTGATVLAGQYTTGGGAFTVDGTATLAKDVRIDAGNGALRLAGNVSGAQALDLRSSGGARLDGSVDIAALQAGGGTLALNGGSVRTTGAQTYGGAVVLGADTVLEAGGDVRIEAGASGAHALAINTAGDTRLDGTLTLGAITTDAPGTLHLAGGRITTTGAQAYGERVVLDADTVLAGASVGLEAGVDGGRRALQTTGATRLGGTVAAGALTIDGGTTLVTDTTVSAGRVDFRGTIGGAQALVVNSDGATRFGGAVNVASVTTDAAGTLALDGGRITTTGAQRFGERAAIGADVVLTGSSVLLAQGAQGTASLAIDGAADIGGTLDLGALSITGSSALRTDSIRTSGGQHFGGDVEAAGALTLSAGGAVDFGAAFRADSLALVSGDTATFRGPVTLQGQGGLQAEARSLRFEGAVTAMLGAVSVTSTDAASGVVHFGGPVQAATGLVQQGGSRVELPASIQVARGAIRLDAPATLPAGLATISTDGDITMAGLAGAQTALTMAAGTGVIRIGSAGGDAGHVLNVASLAVPTAASAQLHGTINGRGGAFAASMIDSLLVGSPWYMNGTPWGPLDTVTRLATVIVPNAVVPSTPDAAALFRGVTERAALTPDVLAVFRAPQVLSIAGASNLLSHDESQSSREPAATAEASPPPAAPAGAR</sequence>
<organism evidence="6 7">
    <name type="scientific">Aquincola agrisoli</name>
    <dbReference type="NCBI Taxonomy" id="3119538"/>
    <lineage>
        <taxon>Bacteria</taxon>
        <taxon>Pseudomonadati</taxon>
        <taxon>Pseudomonadota</taxon>
        <taxon>Betaproteobacteria</taxon>
        <taxon>Burkholderiales</taxon>
        <taxon>Sphaerotilaceae</taxon>
        <taxon>Aquincola</taxon>
    </lineage>
</organism>
<protein>
    <submittedName>
        <fullName evidence="6">Filamentous hemagglutinin N-terminal domain-containing protein</fullName>
    </submittedName>
</protein>
<keyword evidence="3" id="KW-0732">Signal</keyword>
<dbReference type="PANTHER" id="PTHR12338:SF8">
    <property type="entry name" value="HEME_HEMOPEXIN-BINDING PROTEIN"/>
    <property type="match status" value="1"/>
</dbReference>
<dbReference type="InterPro" id="IPR008638">
    <property type="entry name" value="FhaB/CdiA-like_TPS"/>
</dbReference>
<proteinExistence type="predicted"/>
<dbReference type="InterPro" id="IPR012334">
    <property type="entry name" value="Pectin_lyas_fold"/>
</dbReference>
<gene>
    <name evidence="6" type="ORF">V4F39_07580</name>
</gene>
<evidence type="ECO:0000256" key="4">
    <source>
        <dbReference type="SAM" id="MobiDB-lite"/>
    </source>
</evidence>
<dbReference type="InterPro" id="IPR012332">
    <property type="entry name" value="Autotransporter_pectin_lyase_C"/>
</dbReference>
<dbReference type="EMBL" id="JAZIBG010000019">
    <property type="protein sequence ID" value="MEF7613769.1"/>
    <property type="molecule type" value="Genomic_DNA"/>
</dbReference>
<evidence type="ECO:0000256" key="2">
    <source>
        <dbReference type="ARBA" id="ARBA00022525"/>
    </source>
</evidence>
<feature type="domain" description="Filamentous haemagglutinin FhaB/tRNA nuclease CdiA-like TPS" evidence="5">
    <location>
        <begin position="53"/>
        <end position="166"/>
    </location>
</feature>
<evidence type="ECO:0000256" key="1">
    <source>
        <dbReference type="ARBA" id="ARBA00004613"/>
    </source>
</evidence>
<comment type="subcellular location">
    <subcellularLocation>
        <location evidence="1">Secreted</location>
    </subcellularLocation>
</comment>
<dbReference type="NCBIfam" id="TIGR01901">
    <property type="entry name" value="adhes_NPXG"/>
    <property type="match status" value="1"/>
</dbReference>
<name>A0AAW9QDH7_9BURK</name>
<dbReference type="SMART" id="SM00912">
    <property type="entry name" value="Haemagg_act"/>
    <property type="match status" value="1"/>
</dbReference>
<dbReference type="Gene3D" id="2.160.20.10">
    <property type="entry name" value="Single-stranded right-handed beta-helix, Pectin lyase-like"/>
    <property type="match status" value="1"/>
</dbReference>
<dbReference type="SUPFAM" id="SSF51126">
    <property type="entry name" value="Pectin lyase-like"/>
    <property type="match status" value="1"/>
</dbReference>
<dbReference type="GO" id="GO:0005576">
    <property type="term" value="C:extracellular region"/>
    <property type="evidence" value="ECO:0007669"/>
    <property type="project" value="UniProtKB-SubCell"/>
</dbReference>
<keyword evidence="2" id="KW-0964">Secreted</keyword>